<dbReference type="Proteomes" id="UP000193642">
    <property type="component" value="Unassembled WGS sequence"/>
</dbReference>
<dbReference type="SUPFAM" id="SSF48452">
    <property type="entry name" value="TPR-like"/>
    <property type="match status" value="1"/>
</dbReference>
<organism evidence="4 5">
    <name type="scientific">Rhizoclosmatium globosum</name>
    <dbReference type="NCBI Taxonomy" id="329046"/>
    <lineage>
        <taxon>Eukaryota</taxon>
        <taxon>Fungi</taxon>
        <taxon>Fungi incertae sedis</taxon>
        <taxon>Chytridiomycota</taxon>
        <taxon>Chytridiomycota incertae sedis</taxon>
        <taxon>Chytridiomycetes</taxon>
        <taxon>Chytridiales</taxon>
        <taxon>Chytriomycetaceae</taxon>
        <taxon>Rhizoclosmatium</taxon>
    </lineage>
</organism>
<dbReference type="EMBL" id="MCGO01000005">
    <property type="protein sequence ID" value="ORY51437.1"/>
    <property type="molecule type" value="Genomic_DNA"/>
</dbReference>
<keyword evidence="1" id="KW-0963">Cytoplasm</keyword>
<evidence type="ECO:0000313" key="4">
    <source>
        <dbReference type="EMBL" id="ORY51437.1"/>
    </source>
</evidence>
<reference evidence="4 5" key="1">
    <citation type="submission" date="2016-07" db="EMBL/GenBank/DDBJ databases">
        <title>Pervasive Adenine N6-methylation of Active Genes in Fungi.</title>
        <authorList>
            <consortium name="DOE Joint Genome Institute"/>
            <person name="Mondo S.J."/>
            <person name="Dannebaum R.O."/>
            <person name="Kuo R.C."/>
            <person name="Labutti K."/>
            <person name="Haridas S."/>
            <person name="Kuo A."/>
            <person name="Salamov A."/>
            <person name="Ahrendt S.R."/>
            <person name="Lipzen A."/>
            <person name="Sullivan W."/>
            <person name="Andreopoulos W.B."/>
            <person name="Clum A."/>
            <person name="Lindquist E."/>
            <person name="Daum C."/>
            <person name="Ramamoorthy G.K."/>
            <person name="Gryganskyi A."/>
            <person name="Culley D."/>
            <person name="Magnuson J.K."/>
            <person name="James T.Y."/>
            <person name="O'Malley M.A."/>
            <person name="Stajich J.E."/>
            <person name="Spatafora J.W."/>
            <person name="Visel A."/>
            <person name="Grigoriev I.V."/>
        </authorList>
    </citation>
    <scope>NUCLEOTIDE SEQUENCE [LARGE SCALE GENOMIC DNA]</scope>
    <source>
        <strain evidence="4 5">JEL800</strain>
    </source>
</reference>
<dbReference type="Pfam" id="PF13236">
    <property type="entry name" value="CLU"/>
    <property type="match status" value="1"/>
</dbReference>
<dbReference type="PANTHER" id="PTHR12601">
    <property type="entry name" value="EUKARYOTIC TRANSLATION INITIATION FACTOR 3 SUBUNIT EIF-3"/>
    <property type="match status" value="1"/>
</dbReference>
<sequence>MDSPEGNFNTCFYLAFKGTRLQDSTLLTDIQDFDLNHPAIAMVTDEFNEREVRIQIARLREILTGFKSSTSSSFGIDVGISYLQEVSGSYDINPSAKAAKESDDSNKSLSHPFSGHSFELSKSAEVIAGLLPEVSAGPEDPCLKSLTVSCWNPPPPYRRTAGDIMYLAVTTNEMTTVHITCSVTGFFISRSTNKVFDPTIKSFSGPTLPHVLSQLSPSFKTEFAKLQAATLKRHPHTYLLPSSQQAIPWLVQEPRNVPDTSRTLDVLVASADAADTLATRDWNEDLCSAAALPSSTHTEKVIRAQTLHRVYSEFVEAAIKGVTSIVQKSLAGALGDAGADGLGGQMFLHGGIFYSFAKDQAESFPVTGGAAAAHVAVSKDVDGVAKVDAVASGNWIGLNTLGTCVVDFKGMRVVAQTVVPGILNRQQGKDEASNDVIVYGSIDYGKNIVSQSEFHELIGKMGDALRIESHNVTDAAGVEHTLNTPVDVKGIVGNDGRKYVLDLGRLTPADIEFLDQIDASTDNGLPAYPHRLTLLRHELVDLYYEQRLTKFVTEQRAEIADRVKNLPEGEEAPQPELDLSAFSIKFNPDAYMLSPETEGAETEELLKQKENVRLVSKFLQETIIPAITVELGTNPSSVPLDGQRLTSFLHERGINMRYLGRIALSLEKLNSAPSYVKDLLVSEMIARAIKHVLRELLAEIPLYMSSDCIAHFLNCFFASKDTVVKANKPKSSHKEYSYVSLTPESLDQRIRAEIASRFRYPSENLPTHLADTSRKIGLLRSIALKVGIQLKQKSYNIFNNSKQDTIFESSDILNLCPVVKYPEPKSVFGDDVYEHALYNFRQGDKAQGQEYLREALNIYEQSFGPLHLDASKIQQNLARIHHENGELDLAKIYQRRALLIHERISGFDDPETLQQYLNLGFFECLTGNFSVGFDYMNHALKFFEMHCGTAVHPELAAADAQIAMLLAESKSDLPLGLKFLTRAIKTYEDVLGKEHDQTIRSYELYINQLIQLNDWERALEYQELVTASMKKRYTGDDEKSKNIVANAEKFVEFFKHKIQTEKAEKAGKAKAATEGAKKATPGSAKANKPKQAVPAVAKTIPSTVSKAPKGAATAADEVEPNKGHLSIDELMNFIDGSNGKKKGKKGKK</sequence>
<dbReference type="InterPro" id="IPR011990">
    <property type="entry name" value="TPR-like_helical_dom_sf"/>
</dbReference>
<protein>
    <recommendedName>
        <fullName evidence="3">Clu domain-containing protein</fullName>
    </recommendedName>
</protein>
<dbReference type="CDD" id="cd15466">
    <property type="entry name" value="CLU-central"/>
    <property type="match status" value="1"/>
</dbReference>
<dbReference type="Gene3D" id="1.25.40.10">
    <property type="entry name" value="Tetratricopeptide repeat domain"/>
    <property type="match status" value="1"/>
</dbReference>
<dbReference type="Pfam" id="PF13424">
    <property type="entry name" value="TPR_12"/>
    <property type="match status" value="1"/>
</dbReference>
<dbReference type="STRING" id="329046.A0A1Y2CWS9"/>
<feature type="domain" description="Clu" evidence="3">
    <location>
        <begin position="254"/>
        <end position="514"/>
    </location>
</feature>
<accession>A0A1Y2CWS9</accession>
<dbReference type="Pfam" id="PF12807">
    <property type="entry name" value="eIF3_p135"/>
    <property type="match status" value="1"/>
</dbReference>
<gene>
    <name evidence="4" type="ORF">BCR33DRAFT_694296</name>
</gene>
<dbReference type="AlphaFoldDB" id="A0A1Y2CWS9"/>
<evidence type="ECO:0000256" key="2">
    <source>
        <dbReference type="SAM" id="MobiDB-lite"/>
    </source>
</evidence>
<dbReference type="Pfam" id="PF15044">
    <property type="entry name" value="CLU_N"/>
    <property type="match status" value="1"/>
</dbReference>
<dbReference type="PROSITE" id="PS51823">
    <property type="entry name" value="CLU"/>
    <property type="match status" value="1"/>
</dbReference>
<dbReference type="InterPro" id="IPR023231">
    <property type="entry name" value="GSKIP_dom_sf"/>
</dbReference>
<dbReference type="InterPro" id="IPR025697">
    <property type="entry name" value="CLU_dom"/>
</dbReference>
<dbReference type="InterPro" id="IPR027523">
    <property type="entry name" value="CLU_prot"/>
</dbReference>
<feature type="region of interest" description="Disordered" evidence="2">
    <location>
        <begin position="1065"/>
        <end position="1148"/>
    </location>
</feature>
<dbReference type="InterPro" id="IPR028275">
    <property type="entry name" value="CLU_N"/>
</dbReference>
<feature type="compositionally biased region" description="Basic residues" evidence="2">
    <location>
        <begin position="1139"/>
        <end position="1148"/>
    </location>
</feature>
<evidence type="ECO:0000256" key="1">
    <source>
        <dbReference type="ARBA" id="ARBA00022490"/>
    </source>
</evidence>
<dbReference type="GO" id="GO:0048312">
    <property type="term" value="P:intracellular distribution of mitochondria"/>
    <property type="evidence" value="ECO:0007669"/>
    <property type="project" value="TreeGrafter"/>
</dbReference>
<feature type="compositionally biased region" description="Low complexity" evidence="2">
    <location>
        <begin position="1069"/>
        <end position="1080"/>
    </location>
</feature>
<dbReference type="GO" id="GO:0003729">
    <property type="term" value="F:mRNA binding"/>
    <property type="evidence" value="ECO:0007669"/>
    <property type="project" value="TreeGrafter"/>
</dbReference>
<proteinExistence type="predicted"/>
<evidence type="ECO:0000259" key="3">
    <source>
        <dbReference type="PROSITE" id="PS51823"/>
    </source>
</evidence>
<dbReference type="GO" id="GO:0005737">
    <property type="term" value="C:cytoplasm"/>
    <property type="evidence" value="ECO:0007669"/>
    <property type="project" value="TreeGrafter"/>
</dbReference>
<evidence type="ECO:0000313" key="5">
    <source>
        <dbReference type="Proteomes" id="UP000193642"/>
    </source>
</evidence>
<dbReference type="OrthoDB" id="1414216at2759"/>
<keyword evidence="5" id="KW-1185">Reference proteome</keyword>
<name>A0A1Y2CWS9_9FUNG</name>
<comment type="caution">
    <text evidence="4">The sequence shown here is derived from an EMBL/GenBank/DDBJ whole genome shotgun (WGS) entry which is preliminary data.</text>
</comment>
<dbReference type="InterPro" id="IPR033646">
    <property type="entry name" value="CLU-central"/>
</dbReference>
<dbReference type="SUPFAM" id="SSF103107">
    <property type="entry name" value="Hypothetical protein c14orf129, hspc210"/>
    <property type="match status" value="1"/>
</dbReference>
<dbReference type="PANTHER" id="PTHR12601:SF6">
    <property type="entry name" value="CLUSTERED MITOCHONDRIA PROTEIN HOMOLOG"/>
    <property type="match status" value="1"/>
</dbReference>